<dbReference type="InterPro" id="IPR015932">
    <property type="entry name" value="Aconitase_dom2"/>
</dbReference>
<dbReference type="Pfam" id="PF00330">
    <property type="entry name" value="Aconitase"/>
    <property type="match status" value="1"/>
</dbReference>
<dbReference type="FunFam" id="3.30.499.10:FF:000003">
    <property type="entry name" value="Aconitate hydratase, mitochondrial"/>
    <property type="match status" value="1"/>
</dbReference>
<evidence type="ECO:0000313" key="12">
    <source>
        <dbReference type="EMBL" id="TPX14416.1"/>
    </source>
</evidence>
<dbReference type="GO" id="GO:0003994">
    <property type="term" value="F:aconitate hydratase activity"/>
    <property type="evidence" value="ECO:0007669"/>
    <property type="project" value="InterPro"/>
</dbReference>
<dbReference type="GO" id="GO:0046872">
    <property type="term" value="F:metal ion binding"/>
    <property type="evidence" value="ECO:0007669"/>
    <property type="project" value="UniProtKB-UniRule"/>
</dbReference>
<dbReference type="InterPro" id="IPR018136">
    <property type="entry name" value="Aconitase_4Fe-4S_BS"/>
</dbReference>
<evidence type="ECO:0000259" key="11">
    <source>
        <dbReference type="Pfam" id="PF00694"/>
    </source>
</evidence>
<dbReference type="OrthoDB" id="2224430at2759"/>
<dbReference type="InterPro" id="IPR006248">
    <property type="entry name" value="Aconitase_mito-like"/>
</dbReference>
<evidence type="ECO:0000256" key="1">
    <source>
        <dbReference type="ARBA" id="ARBA00004173"/>
    </source>
</evidence>
<comment type="subcellular location">
    <subcellularLocation>
        <location evidence="1 9">Mitochondrion</location>
    </subcellularLocation>
</comment>
<dbReference type="RefSeq" id="XP_030996127.1">
    <property type="nucleotide sequence ID" value="XM_031139895.1"/>
</dbReference>
<keyword evidence="8 9" id="KW-0456">Lyase</keyword>
<dbReference type="EC" id="4.2.1.-" evidence="9"/>
<dbReference type="PROSITE" id="PS01244">
    <property type="entry name" value="ACONITASE_2"/>
    <property type="match status" value="1"/>
</dbReference>
<dbReference type="GO" id="GO:0051539">
    <property type="term" value="F:4 iron, 4 sulfur cluster binding"/>
    <property type="evidence" value="ECO:0007669"/>
    <property type="project" value="UniProtKB-UniRule"/>
</dbReference>
<dbReference type="GO" id="GO:0006099">
    <property type="term" value="P:tricarboxylic acid cycle"/>
    <property type="evidence" value="ECO:0007669"/>
    <property type="project" value="InterPro"/>
</dbReference>
<gene>
    <name evidence="12" type="ORF">E0L32_005380</name>
</gene>
<comment type="cofactor">
    <cofactor evidence="9">
        <name>[4Fe-4S] cluster</name>
        <dbReference type="ChEBI" id="CHEBI:49883"/>
    </cofactor>
    <text evidence="9">Binds 1 [4Fe-4S] cluster per subunit.</text>
</comment>
<dbReference type="PRINTS" id="PR00415">
    <property type="entry name" value="ACONITASE"/>
</dbReference>
<dbReference type="Gene3D" id="3.30.499.10">
    <property type="entry name" value="Aconitase, domain 3"/>
    <property type="match status" value="2"/>
</dbReference>
<keyword evidence="13" id="KW-1185">Reference proteome</keyword>
<name>A0A507B5P2_9PEZI</name>
<dbReference type="SUPFAM" id="SSF52016">
    <property type="entry name" value="LeuD/IlvD-like"/>
    <property type="match status" value="1"/>
</dbReference>
<dbReference type="SUPFAM" id="SSF53732">
    <property type="entry name" value="Aconitase iron-sulfur domain"/>
    <property type="match status" value="1"/>
</dbReference>
<dbReference type="AlphaFoldDB" id="A0A507B5P2"/>
<dbReference type="NCBIfam" id="TIGR01340">
    <property type="entry name" value="aconitase_mito"/>
    <property type="match status" value="1"/>
</dbReference>
<dbReference type="PANTHER" id="PTHR43160">
    <property type="entry name" value="ACONITATE HYDRATASE B"/>
    <property type="match status" value="1"/>
</dbReference>
<dbReference type="FunFam" id="3.40.1060.10:FF:000001">
    <property type="entry name" value="Aconitate hydratase, mitochondrial"/>
    <property type="match status" value="1"/>
</dbReference>
<dbReference type="Pfam" id="PF00694">
    <property type="entry name" value="Aconitase_C"/>
    <property type="match status" value="1"/>
</dbReference>
<dbReference type="Proteomes" id="UP000319257">
    <property type="component" value="Unassembled WGS sequence"/>
</dbReference>
<evidence type="ECO:0000256" key="7">
    <source>
        <dbReference type="ARBA" id="ARBA00023128"/>
    </source>
</evidence>
<evidence type="ECO:0000256" key="4">
    <source>
        <dbReference type="ARBA" id="ARBA00022946"/>
    </source>
</evidence>
<dbReference type="InterPro" id="IPR015928">
    <property type="entry name" value="Aconitase/3IPM_dehydase_swvl"/>
</dbReference>
<dbReference type="GO" id="GO:0005739">
    <property type="term" value="C:mitochondrion"/>
    <property type="evidence" value="ECO:0007669"/>
    <property type="project" value="UniProtKB-SubCell"/>
</dbReference>
<evidence type="ECO:0000256" key="9">
    <source>
        <dbReference type="RuleBase" id="RU362107"/>
    </source>
</evidence>
<dbReference type="PROSITE" id="PS00450">
    <property type="entry name" value="ACONITASE_1"/>
    <property type="match status" value="1"/>
</dbReference>
<dbReference type="STRING" id="1093900.A0A507B5P2"/>
<dbReference type="NCBIfam" id="NF005558">
    <property type="entry name" value="PRK07229.1"/>
    <property type="match status" value="1"/>
</dbReference>
<dbReference type="FunFam" id="3.30.499.10:FF:000004">
    <property type="entry name" value="Aconitate hydratase, mitochondrial"/>
    <property type="match status" value="1"/>
</dbReference>
<feature type="domain" description="Aconitase/3-isopropylmalate dehydratase large subunit alpha/beta/alpha" evidence="10">
    <location>
        <begin position="95"/>
        <end position="528"/>
    </location>
</feature>
<dbReference type="InterPro" id="IPR036008">
    <property type="entry name" value="Aconitase_4Fe-4S_dom"/>
</dbReference>
<comment type="similarity">
    <text evidence="2 9">Belongs to the aconitase/IPM isomerase family.</text>
</comment>
<dbReference type="PANTHER" id="PTHR43160:SF2">
    <property type="entry name" value="HOMOCITRATE DEHYDRATASE, MITOCHONDRIAL"/>
    <property type="match status" value="1"/>
</dbReference>
<dbReference type="EMBL" id="SKBQ01000028">
    <property type="protein sequence ID" value="TPX14416.1"/>
    <property type="molecule type" value="Genomic_DNA"/>
</dbReference>
<dbReference type="Gene3D" id="3.40.1060.10">
    <property type="entry name" value="Aconitase, Domain 2"/>
    <property type="match status" value="1"/>
</dbReference>
<sequence length="808" mass="86927">MRSIQIASRSGAALRRVLHPQQLRCLSGNTAARRQYSQSSDSTLPPNYETLYSKYTEVRRVLGKQRLTLAEKILYSHLDKPEANLLNNTNNGRDIRGKANLQLKPDRVNMQDASAQMALLQFMSCNLPRTAIPASIHCDHLIVGEHGAKEDLSSGIKMNQEVFDFLESAGKKYGLDFWPPGAGIIHQTVLENYAVPGLMMLGTDSHSPNAGGLCTITIGVGGADAVEALVGAPWELKAPKILGVHLTGKLNDWVAPKDLILHLAGLLTVRGGTGFIIEYFGPGVETLSCTGMATACNMGAEVGATSSIFPYTDASARYLKSTRREAAANAAAALQGFPGGGASEDAFFRFKADEGAEYDQVINIDLSTLEPHINGPFTPDLSIPLSEFKDTVKEQQWPEKLSAGLIGSCTNSSYEDMTRVESMMKAAGEAGLKPAADFYITPGSEQIRATLERDGTLETFTDAGGIVLSNACGPCIGQWKRHDGIEKGTPNAILTSYNRNFRGRNDGNPETLNFLASPEVVTAMAFAGSTTFNPITDTLTTPDGKEFRFPAPKGLEGPQVPFDSGLAELAAQKQEPDASVPIAISPTSERLALLEPFDAFPEGELTGLRVLVKVTGKCTTDTISAAGPWLKYKGHLPNISNNTLNTAVNAETGEVNAAYDLDGSRHTIPELARRWRDAGRPWLVVAEHNYGEGSAREHAALQPRYLGARVIVTKSFARIHETNLKKQGVVPLTLADEADYDRIGAGDEVDTVGLYDMLRNGGRGEVRLRVTKKDGGETFEVATRHAVSEDQAGFILAGSALNLLSKGV</sequence>
<dbReference type="InterPro" id="IPR001030">
    <property type="entry name" value="Acoase/IPM_deHydtase_lsu_aba"/>
</dbReference>
<keyword evidence="6 9" id="KW-0411">Iron-sulfur</keyword>
<feature type="domain" description="Aconitase A/isopropylmalate dehydratase small subunit swivel" evidence="11">
    <location>
        <begin position="610"/>
        <end position="736"/>
    </location>
</feature>
<reference evidence="12 13" key="1">
    <citation type="submission" date="2019-06" db="EMBL/GenBank/DDBJ databases">
        <title>Draft genome sequence of the filamentous fungus Phialemoniopsis curvata isolated from diesel fuel.</title>
        <authorList>
            <person name="Varaljay V.A."/>
            <person name="Lyon W.J."/>
            <person name="Crouch A.L."/>
            <person name="Drake C.E."/>
            <person name="Hollomon J.M."/>
            <person name="Nadeau L.J."/>
            <person name="Nunn H.S."/>
            <person name="Stevenson B.S."/>
            <person name="Bojanowski C.L."/>
            <person name="Crookes-Goodson W.J."/>
        </authorList>
    </citation>
    <scope>NUCLEOTIDE SEQUENCE [LARGE SCALE GENOMIC DNA]</scope>
    <source>
        <strain evidence="12 13">D216</strain>
    </source>
</reference>
<dbReference type="FunCoup" id="A0A507B5P2">
    <property type="interactions" value="249"/>
</dbReference>
<comment type="caution">
    <text evidence="12">The sequence shown here is derived from an EMBL/GenBank/DDBJ whole genome shotgun (WGS) entry which is preliminary data.</text>
</comment>
<evidence type="ECO:0000256" key="2">
    <source>
        <dbReference type="ARBA" id="ARBA00007185"/>
    </source>
</evidence>
<dbReference type="Gene3D" id="3.20.19.10">
    <property type="entry name" value="Aconitase, domain 4"/>
    <property type="match status" value="1"/>
</dbReference>
<evidence type="ECO:0000259" key="10">
    <source>
        <dbReference type="Pfam" id="PF00330"/>
    </source>
</evidence>
<keyword evidence="5 9" id="KW-0408">Iron</keyword>
<evidence type="ECO:0000256" key="8">
    <source>
        <dbReference type="ARBA" id="ARBA00023239"/>
    </source>
</evidence>
<evidence type="ECO:0000256" key="3">
    <source>
        <dbReference type="ARBA" id="ARBA00022723"/>
    </source>
</evidence>
<dbReference type="GeneID" id="41972827"/>
<accession>A0A507B5P2</accession>
<evidence type="ECO:0000256" key="6">
    <source>
        <dbReference type="ARBA" id="ARBA00023014"/>
    </source>
</evidence>
<keyword evidence="7 9" id="KW-0496">Mitochondrion</keyword>
<evidence type="ECO:0000313" key="13">
    <source>
        <dbReference type="Proteomes" id="UP000319257"/>
    </source>
</evidence>
<organism evidence="12 13">
    <name type="scientific">Thyridium curvatum</name>
    <dbReference type="NCBI Taxonomy" id="1093900"/>
    <lineage>
        <taxon>Eukaryota</taxon>
        <taxon>Fungi</taxon>
        <taxon>Dikarya</taxon>
        <taxon>Ascomycota</taxon>
        <taxon>Pezizomycotina</taxon>
        <taxon>Sordariomycetes</taxon>
        <taxon>Sordariomycetidae</taxon>
        <taxon>Thyridiales</taxon>
        <taxon>Thyridiaceae</taxon>
        <taxon>Thyridium</taxon>
    </lineage>
</organism>
<protein>
    <recommendedName>
        <fullName evidence="9">Aconitate hydratase, mitochondrial</fullName>
        <shortName evidence="9">Aconitase</shortName>
        <ecNumber evidence="9">4.2.1.-</ecNumber>
    </recommendedName>
</protein>
<dbReference type="FunFam" id="3.20.19.10:FF:000002">
    <property type="entry name" value="Aconitate hydratase, mitochondrial"/>
    <property type="match status" value="1"/>
</dbReference>
<dbReference type="GO" id="GO:0005829">
    <property type="term" value="C:cytosol"/>
    <property type="evidence" value="ECO:0007669"/>
    <property type="project" value="TreeGrafter"/>
</dbReference>
<dbReference type="InterPro" id="IPR050926">
    <property type="entry name" value="Aconitase/IPM_isomerase"/>
</dbReference>
<keyword evidence="3 9" id="KW-0479">Metal-binding</keyword>
<dbReference type="InterPro" id="IPR015931">
    <property type="entry name" value="Acnase/IPM_dHydase_lsu_aba_1/3"/>
</dbReference>
<keyword evidence="4 9" id="KW-0809">Transit peptide</keyword>
<proteinExistence type="inferred from homology"/>
<evidence type="ECO:0000256" key="5">
    <source>
        <dbReference type="ARBA" id="ARBA00023004"/>
    </source>
</evidence>
<dbReference type="InterPro" id="IPR000573">
    <property type="entry name" value="AconitaseA/IPMdHydase_ssu_swvl"/>
</dbReference>
<dbReference type="InParanoid" id="A0A507B5P2"/>